<dbReference type="EMBL" id="HBHK01022351">
    <property type="protein sequence ID" value="CAD9700281.1"/>
    <property type="molecule type" value="Transcribed_RNA"/>
</dbReference>
<dbReference type="GO" id="GO:0016491">
    <property type="term" value="F:oxidoreductase activity"/>
    <property type="evidence" value="ECO:0007669"/>
    <property type="project" value="UniProtKB-KW"/>
</dbReference>
<evidence type="ECO:0000259" key="3">
    <source>
        <dbReference type="Pfam" id="PF01266"/>
    </source>
</evidence>
<organism evidence="4">
    <name type="scientific">Mucochytrium quahogii</name>
    <dbReference type="NCBI Taxonomy" id="96639"/>
    <lineage>
        <taxon>Eukaryota</taxon>
        <taxon>Sar</taxon>
        <taxon>Stramenopiles</taxon>
        <taxon>Bigyra</taxon>
        <taxon>Labyrinthulomycetes</taxon>
        <taxon>Thraustochytrida</taxon>
        <taxon>Thraustochytriidae</taxon>
        <taxon>Mucochytrium</taxon>
    </lineage>
</organism>
<protein>
    <recommendedName>
        <fullName evidence="3">FAD dependent oxidoreductase domain-containing protein</fullName>
    </recommendedName>
</protein>
<evidence type="ECO:0000256" key="2">
    <source>
        <dbReference type="SAM" id="Phobius"/>
    </source>
</evidence>
<gene>
    <name evidence="4" type="ORF">QSP1433_LOCUS14194</name>
</gene>
<reference evidence="4" key="1">
    <citation type="submission" date="2021-01" db="EMBL/GenBank/DDBJ databases">
        <authorList>
            <person name="Corre E."/>
            <person name="Pelletier E."/>
            <person name="Niang G."/>
            <person name="Scheremetjew M."/>
            <person name="Finn R."/>
            <person name="Kale V."/>
            <person name="Holt S."/>
            <person name="Cochrane G."/>
            <person name="Meng A."/>
            <person name="Brown T."/>
            <person name="Cohen L."/>
        </authorList>
    </citation>
    <scope>NUCLEOTIDE SEQUENCE</scope>
    <source>
        <strain evidence="4">NY070348D</strain>
    </source>
</reference>
<name>A0A7S2SHH5_9STRA</name>
<dbReference type="PANTHER" id="PTHR13847">
    <property type="entry name" value="SARCOSINE DEHYDROGENASE-RELATED"/>
    <property type="match status" value="1"/>
</dbReference>
<dbReference type="AlphaFoldDB" id="A0A7S2SHH5"/>
<dbReference type="Gene3D" id="3.50.50.60">
    <property type="entry name" value="FAD/NAD(P)-binding domain"/>
    <property type="match status" value="2"/>
</dbReference>
<dbReference type="Pfam" id="PF01266">
    <property type="entry name" value="DAO"/>
    <property type="match status" value="1"/>
</dbReference>
<dbReference type="InterPro" id="IPR036188">
    <property type="entry name" value="FAD/NAD-bd_sf"/>
</dbReference>
<feature type="transmembrane region" description="Helical" evidence="2">
    <location>
        <begin position="47"/>
        <end position="64"/>
    </location>
</feature>
<dbReference type="SUPFAM" id="SSF51905">
    <property type="entry name" value="FAD/NAD(P)-binding domain"/>
    <property type="match status" value="1"/>
</dbReference>
<sequence>MRWVDWLKLVSGLLFRVRAAGVFGWVCAIMFGGGSDGGKREQGSKRVVVVGAGLIGVCTGYFLAKEGYDVTIVDENERVAQGTSYSNAGRFCPTKISTYPLANAHVLKQVLTYPATVVSRLMWRQEENQEKNLLEATGDIPSSVTLSSVFIRWGLWYARGCTPARYEFNNKLFRRITLVSNEATRDLMEGLPRGLDSIDFRPDNLWLYGTKESLGLSIKATQGASQSGFANWEVLDCEECSKRYPYLKHYLARIAQTENMHPSCVLAHDDYTVDAYKFAKEVAKCALTYKNPVKFRFKTLVEGFVLDENKKATGIIVAGQEEPIDADHIVLCCGPQAQPFVLKHFGIDLYIQGLRGCAIDLYGVKNGPTVSISDMVCGALNYQTTPYADNRVRLIGFADFVPIPENQDGSGPLDKVSGNPDYEKILLERTKLVFPDMTWTGMRAPWCGIRPVTPDSLPILGLVPPTQNVWLNVGHGSLGWTFAAGTALLLTREILTADNKLVHNSYVDNLTSRYGLESCSPFSVKRFFAKSFFTRAWFER</sequence>
<dbReference type="InterPro" id="IPR006076">
    <property type="entry name" value="FAD-dep_OxRdtase"/>
</dbReference>
<evidence type="ECO:0000313" key="4">
    <source>
        <dbReference type="EMBL" id="CAD9700281.1"/>
    </source>
</evidence>
<dbReference type="Gene3D" id="3.30.9.10">
    <property type="entry name" value="D-Amino Acid Oxidase, subunit A, domain 2"/>
    <property type="match status" value="1"/>
</dbReference>
<feature type="domain" description="FAD dependent oxidoreductase" evidence="3">
    <location>
        <begin position="46"/>
        <end position="491"/>
    </location>
</feature>
<feature type="transmembrane region" description="Helical" evidence="2">
    <location>
        <begin position="15"/>
        <end position="35"/>
    </location>
</feature>
<accession>A0A7S2SHH5</accession>
<keyword evidence="2" id="KW-0472">Membrane</keyword>
<keyword evidence="1" id="KW-0560">Oxidoreductase</keyword>
<evidence type="ECO:0000256" key="1">
    <source>
        <dbReference type="ARBA" id="ARBA00023002"/>
    </source>
</evidence>
<keyword evidence="2" id="KW-1133">Transmembrane helix</keyword>
<proteinExistence type="predicted"/>
<dbReference type="GO" id="GO:0005737">
    <property type="term" value="C:cytoplasm"/>
    <property type="evidence" value="ECO:0007669"/>
    <property type="project" value="TreeGrafter"/>
</dbReference>
<keyword evidence="2" id="KW-0812">Transmembrane</keyword>
<dbReference type="PANTHER" id="PTHR13847:SF289">
    <property type="entry name" value="GLYCINE OXIDASE"/>
    <property type="match status" value="1"/>
</dbReference>